<dbReference type="InterPro" id="IPR029044">
    <property type="entry name" value="Nucleotide-diphossugar_trans"/>
</dbReference>
<dbReference type="PANTHER" id="PTHR32116:SF0">
    <property type="entry name" value="GALACTURONOSYLTRANSFERASE 6-RELATED"/>
    <property type="match status" value="1"/>
</dbReference>
<keyword evidence="8" id="KW-1133">Transmembrane helix</keyword>
<comment type="pathway">
    <text evidence="2 13">Glycan metabolism; pectin biosynthesis.</text>
</comment>
<dbReference type="InterPro" id="IPR002495">
    <property type="entry name" value="Glyco_trans_8"/>
</dbReference>
<dbReference type="SUPFAM" id="SSF53448">
    <property type="entry name" value="Nucleotide-diphospho-sugar transferases"/>
    <property type="match status" value="1"/>
</dbReference>
<comment type="similarity">
    <text evidence="3 13">Belongs to the glycosyltransferase 8 family.</text>
</comment>
<dbReference type="PANTHER" id="PTHR32116">
    <property type="entry name" value="GALACTURONOSYLTRANSFERASE 4-RELATED"/>
    <property type="match status" value="1"/>
</dbReference>
<feature type="compositionally biased region" description="Basic and acidic residues" evidence="14">
    <location>
        <begin position="99"/>
        <end position="108"/>
    </location>
</feature>
<dbReference type="FunFam" id="3.90.550.10:FF:000056">
    <property type="entry name" value="Hexosyltransferase"/>
    <property type="match status" value="1"/>
</dbReference>
<dbReference type="GO" id="GO:0045489">
    <property type="term" value="P:pectin biosynthetic process"/>
    <property type="evidence" value="ECO:0007669"/>
    <property type="project" value="UniProtKB-UniPathway"/>
</dbReference>
<evidence type="ECO:0000256" key="3">
    <source>
        <dbReference type="ARBA" id="ARBA00006351"/>
    </source>
</evidence>
<organism evidence="15 16">
    <name type="scientific">Elaeis guineensis var. tenera</name>
    <name type="common">Oil palm</name>
    <dbReference type="NCBI Taxonomy" id="51953"/>
    <lineage>
        <taxon>Eukaryota</taxon>
        <taxon>Viridiplantae</taxon>
        <taxon>Streptophyta</taxon>
        <taxon>Embryophyta</taxon>
        <taxon>Tracheophyta</taxon>
        <taxon>Spermatophyta</taxon>
        <taxon>Magnoliopsida</taxon>
        <taxon>Liliopsida</taxon>
        <taxon>Arecaceae</taxon>
        <taxon>Arecoideae</taxon>
        <taxon>Cocoseae</taxon>
        <taxon>Elaeidinae</taxon>
        <taxon>Elaeis</taxon>
    </lineage>
</organism>
<keyword evidence="9 13" id="KW-0333">Golgi apparatus</keyword>
<dbReference type="InParanoid" id="A0A6I9S3R3"/>
<dbReference type="EC" id="2.4.1.-" evidence="13"/>
<evidence type="ECO:0000256" key="6">
    <source>
        <dbReference type="ARBA" id="ARBA00022692"/>
    </source>
</evidence>
<evidence type="ECO:0000256" key="13">
    <source>
        <dbReference type="RuleBase" id="RU362027"/>
    </source>
</evidence>
<keyword evidence="10" id="KW-0472">Membrane</keyword>
<proteinExistence type="inferred from homology"/>
<gene>
    <name evidence="16" type="primary">LOC105053426</name>
</gene>
<evidence type="ECO:0000256" key="2">
    <source>
        <dbReference type="ARBA" id="ARBA00004877"/>
    </source>
</evidence>
<dbReference type="Pfam" id="PF01501">
    <property type="entry name" value="Glyco_transf_8"/>
    <property type="match status" value="1"/>
</dbReference>
<keyword evidence="5" id="KW-0808">Transferase</keyword>
<evidence type="ECO:0000256" key="11">
    <source>
        <dbReference type="ARBA" id="ARBA00023180"/>
    </source>
</evidence>
<evidence type="ECO:0000313" key="16">
    <source>
        <dbReference type="RefSeq" id="XP_010932868.1"/>
    </source>
</evidence>
<dbReference type="Proteomes" id="UP000504607">
    <property type="component" value="Chromosome 10"/>
</dbReference>
<sequence>MRNAERQAPPSFFFRMRICLRRPTNLFFAFLCLSCVVFLVPLVLLSNFPVDISASRSRKELIGDISGIVKNFSLGHPSDVLTLKQETDGGVKEPTGIVYKDRDYRDPASSRNTTVHNTNLGETNGELDGSPFGNGIGGERKQENAEDFNGGKKPGPSNRATTGEHNEGARSQPVISDKIWQMEDQLIMAKAYLQFAPPTSNPHVVRELKQRIKEIERVLNQAKKDSDLSRRSLQKIEAMEVTLSKAEKSYPDCSSMASKLRAMTYNTEEQLRAHQKQASYFIQLAGRTFPKGLHCLSLQLTTEYFTMQPEERDLLNRHNEQKPDLYHYAIFSDNMLACAVVVNSTISKSKEPEKIVFHVVTDSLNFPAMMMWFSLNPPGQATIQIQSWDDFKWLPASFSSMFKQPGVNDLRYTSALNHLRFYLPEIFPSLDKVLLLDHDVVVQRDLRELWSINMKGKINGAVETCREGEAFNLLEMLVNFSDPVIASSFDAKACVWAFGMNMFDLKEWRRQDLSRIYHNWLQAGKGRHLWKAGSLPLGQLIFYNQTVPLDRWWHVLGLGHDSSISRRDVEKAAVIHYDGNMKPWLEIAIDKYRGYWNKFLDYNNPYLQQCNIHG</sequence>
<reference evidence="16" key="1">
    <citation type="submission" date="2025-08" db="UniProtKB">
        <authorList>
            <consortium name="RefSeq"/>
        </authorList>
    </citation>
    <scope>IDENTIFICATION</scope>
</reference>
<dbReference type="UniPathway" id="UPA00845"/>
<evidence type="ECO:0000256" key="9">
    <source>
        <dbReference type="ARBA" id="ARBA00023034"/>
    </source>
</evidence>
<dbReference type="Gene3D" id="3.90.550.10">
    <property type="entry name" value="Spore Coat Polysaccharide Biosynthesis Protein SpsA, Chain A"/>
    <property type="match status" value="1"/>
</dbReference>
<keyword evidence="6" id="KW-0812">Transmembrane</keyword>
<evidence type="ECO:0000256" key="14">
    <source>
        <dbReference type="SAM" id="MobiDB-lite"/>
    </source>
</evidence>
<protein>
    <recommendedName>
        <fullName evidence="13">Hexosyltransferase</fullName>
        <ecNumber evidence="13">2.4.1.-</ecNumber>
    </recommendedName>
</protein>
<name>A0A6I9S3R3_ELAGV</name>
<evidence type="ECO:0000256" key="4">
    <source>
        <dbReference type="ARBA" id="ARBA00022676"/>
    </source>
</evidence>
<dbReference type="GO" id="GO:0000139">
    <property type="term" value="C:Golgi membrane"/>
    <property type="evidence" value="ECO:0007669"/>
    <property type="project" value="UniProtKB-SubCell"/>
</dbReference>
<keyword evidence="4 13" id="KW-0328">Glycosyltransferase</keyword>
<dbReference type="GeneID" id="105053426"/>
<dbReference type="AlphaFoldDB" id="A0A6I9S3R3"/>
<dbReference type="CDD" id="cd06429">
    <property type="entry name" value="GT8_like_1"/>
    <property type="match status" value="1"/>
</dbReference>
<evidence type="ECO:0000256" key="10">
    <source>
        <dbReference type="ARBA" id="ARBA00023136"/>
    </source>
</evidence>
<dbReference type="GO" id="GO:0047262">
    <property type="term" value="F:polygalacturonate 4-alpha-galacturonosyltransferase activity"/>
    <property type="evidence" value="ECO:0007669"/>
    <property type="project" value="InterPro"/>
</dbReference>
<dbReference type="Pfam" id="PF25557">
    <property type="entry name" value="GAUT_1"/>
    <property type="match status" value="1"/>
</dbReference>
<comment type="subcellular location">
    <subcellularLocation>
        <location evidence="1 13">Golgi apparatus membrane</location>
        <topology evidence="1 13">Single-pass type II membrane protein</topology>
    </subcellularLocation>
</comment>
<dbReference type="KEGG" id="egu:105053426"/>
<dbReference type="GO" id="GO:0071555">
    <property type="term" value="P:cell wall organization"/>
    <property type="evidence" value="ECO:0007669"/>
    <property type="project" value="UniProtKB-KW"/>
</dbReference>
<evidence type="ECO:0000256" key="8">
    <source>
        <dbReference type="ARBA" id="ARBA00022989"/>
    </source>
</evidence>
<dbReference type="InterPro" id="IPR029993">
    <property type="entry name" value="GAUT"/>
</dbReference>
<keyword evidence="12 13" id="KW-0961">Cell wall biogenesis/degradation</keyword>
<evidence type="ECO:0000256" key="1">
    <source>
        <dbReference type="ARBA" id="ARBA00004323"/>
    </source>
</evidence>
<keyword evidence="15" id="KW-1185">Reference proteome</keyword>
<feature type="compositionally biased region" description="Polar residues" evidence="14">
    <location>
        <begin position="109"/>
        <end position="122"/>
    </location>
</feature>
<keyword evidence="7" id="KW-0735">Signal-anchor</keyword>
<dbReference type="RefSeq" id="XP_010932868.1">
    <property type="nucleotide sequence ID" value="XM_010934566.3"/>
</dbReference>
<dbReference type="FunCoup" id="A0A6I9S3R3">
    <property type="interactions" value="51"/>
</dbReference>
<evidence type="ECO:0000313" key="15">
    <source>
        <dbReference type="Proteomes" id="UP000504607"/>
    </source>
</evidence>
<evidence type="ECO:0000256" key="7">
    <source>
        <dbReference type="ARBA" id="ARBA00022968"/>
    </source>
</evidence>
<evidence type="ECO:0000256" key="5">
    <source>
        <dbReference type="ARBA" id="ARBA00022679"/>
    </source>
</evidence>
<feature type="region of interest" description="Disordered" evidence="14">
    <location>
        <begin position="92"/>
        <end position="173"/>
    </location>
</feature>
<dbReference type="OrthoDB" id="411524at2759"/>
<evidence type="ECO:0000256" key="12">
    <source>
        <dbReference type="ARBA" id="ARBA00023316"/>
    </source>
</evidence>
<keyword evidence="11" id="KW-0325">Glycoprotein</keyword>
<accession>A0A6I9S3R3</accession>